<evidence type="ECO:0000313" key="3">
    <source>
        <dbReference type="Proteomes" id="UP000238083"/>
    </source>
</evidence>
<dbReference type="InterPro" id="IPR007253">
    <property type="entry name" value="Cell_wall-bd_2"/>
</dbReference>
<name>A0A2T0R2F6_9ACTN</name>
<dbReference type="PANTHER" id="PTHR30032">
    <property type="entry name" value="N-ACETYLMURAMOYL-L-ALANINE AMIDASE-RELATED"/>
    <property type="match status" value="1"/>
</dbReference>
<keyword evidence="3" id="KW-1185">Reference proteome</keyword>
<dbReference type="GO" id="GO:0030288">
    <property type="term" value="C:outer membrane-bounded periplasmic space"/>
    <property type="evidence" value="ECO:0007669"/>
    <property type="project" value="TreeGrafter"/>
</dbReference>
<dbReference type="Proteomes" id="UP000238083">
    <property type="component" value="Unassembled WGS sequence"/>
</dbReference>
<dbReference type="InterPro" id="IPR036116">
    <property type="entry name" value="FN3_sf"/>
</dbReference>
<accession>A0A2T0R2F6</accession>
<gene>
    <name evidence="2" type="ORF">CLV37_10773</name>
</gene>
<sequence>MTAATSRLRRRGIGAGVAALVGLSGLGLAAVPAQAAAGFDPAASQVSGVDRFDTAARVATTAFTTADTVVVANGDRAIDAQAGAYAAGLNKAPLLLTQKSNVPTFTVDAIKKLGATKAIVLGDTNSVDATALAQMTAAGLSVQVVAGANRFDTAAKVYNLASTKATTVFLARADLLAGQVSPDALAASPLSYDGTPVLLTNANSLPAETAAAITSGGVKNVVVLGNAITDSVKTAVGALGATVTTLAGDDRSLTAQKIAEYGITQNAYGTTAASIANGDKIDALAAGPWAAINKAPILLTLGTGSLGTGTSGYLATHASTLKTATVFGDVNSVPASLTAAAKTAGGGDVTSNQAYTIAGGGATVPASSSAAPTAGSVQYSVSGLDSTKTYSIALVPASSISTNASGATLFADADGTANVADGTQTSSSTGAQISVVNGVSATGSRVTSVTPAAGSITFAVNSSTYGNVRPVVWLNSTDAALSSGLDLAVPTSANANPKAPVEAFAVGAATVWTPAEATGSVTAATVTSVASDKSSAVLFDGTDYANYVFKSGDVYAYDGNTTSQAQFLSALSVGDTVTASTYSSNFQSTFDLVTDIPAAPAAPAVTSIGNLDDTSASNYDVKFSVTPASPAAGLVDHYDVNVYAVDATTGLITGTAVQTVSTTGSATTATVFNLPNAKYGATVTAVSAEGSSSDESSATYFTVQKGDADTVKPTVVSTTLTEGSGISGVIDDGDSITLQFSEAVTVGSTAALRFTDADGEVFQITNSATDAWTVGNYTNAAGATVTNGQVVVPVTTANLAKVGGTVPSSPNVAQVPGTINAFSTTVTDAAGNTVNLTGSTDLIIDTPLG</sequence>
<organism evidence="2 3">
    <name type="scientific">Kineococcus rhizosphaerae</name>
    <dbReference type="NCBI Taxonomy" id="559628"/>
    <lineage>
        <taxon>Bacteria</taxon>
        <taxon>Bacillati</taxon>
        <taxon>Actinomycetota</taxon>
        <taxon>Actinomycetes</taxon>
        <taxon>Kineosporiales</taxon>
        <taxon>Kineosporiaceae</taxon>
        <taxon>Kineococcus</taxon>
    </lineage>
</organism>
<dbReference type="InterPro" id="IPR051922">
    <property type="entry name" value="Bact_Sporulation_Assoc"/>
</dbReference>
<dbReference type="RefSeq" id="WP_170127276.1">
    <property type="nucleotide sequence ID" value="NZ_PVZF01000007.1"/>
</dbReference>
<evidence type="ECO:0000313" key="2">
    <source>
        <dbReference type="EMBL" id="PRY13955.1"/>
    </source>
</evidence>
<dbReference type="EMBL" id="PVZF01000007">
    <property type="protein sequence ID" value="PRY13955.1"/>
    <property type="molecule type" value="Genomic_DNA"/>
</dbReference>
<dbReference type="AlphaFoldDB" id="A0A2T0R2F6"/>
<dbReference type="PANTHER" id="PTHR30032:SF4">
    <property type="entry name" value="AMIDASE ENHANCER"/>
    <property type="match status" value="1"/>
</dbReference>
<dbReference type="SUPFAM" id="SSF49265">
    <property type="entry name" value="Fibronectin type III"/>
    <property type="match status" value="1"/>
</dbReference>
<feature type="chain" id="PRO_5015555064" evidence="1">
    <location>
        <begin position="36"/>
        <end position="849"/>
    </location>
</feature>
<dbReference type="PROSITE" id="PS51318">
    <property type="entry name" value="TAT"/>
    <property type="match status" value="1"/>
</dbReference>
<proteinExistence type="predicted"/>
<keyword evidence="1" id="KW-0732">Signal</keyword>
<dbReference type="InterPro" id="IPR006311">
    <property type="entry name" value="TAT_signal"/>
</dbReference>
<reference evidence="2 3" key="1">
    <citation type="submission" date="2018-03" db="EMBL/GenBank/DDBJ databases">
        <title>Genomic Encyclopedia of Archaeal and Bacterial Type Strains, Phase II (KMG-II): from individual species to whole genera.</title>
        <authorList>
            <person name="Goeker M."/>
        </authorList>
    </citation>
    <scope>NUCLEOTIDE SEQUENCE [LARGE SCALE GENOMIC DNA]</scope>
    <source>
        <strain evidence="2 3">DSM 19711</strain>
    </source>
</reference>
<feature type="signal peptide" evidence="1">
    <location>
        <begin position="1"/>
        <end position="35"/>
    </location>
</feature>
<evidence type="ECO:0000256" key="1">
    <source>
        <dbReference type="SAM" id="SignalP"/>
    </source>
</evidence>
<protein>
    <submittedName>
        <fullName evidence="2">Putative cell wall binding repeat protein</fullName>
    </submittedName>
</protein>
<comment type="caution">
    <text evidence="2">The sequence shown here is derived from an EMBL/GenBank/DDBJ whole genome shotgun (WGS) entry which is preliminary data.</text>
</comment>
<dbReference type="Pfam" id="PF04122">
    <property type="entry name" value="CW_binding_2"/>
    <property type="match status" value="3"/>
</dbReference>